<keyword evidence="5" id="KW-0539">Nucleus</keyword>
<dbReference type="InterPro" id="IPR050655">
    <property type="entry name" value="Plant_B3_domain"/>
</dbReference>
<dbReference type="SUPFAM" id="SSF101936">
    <property type="entry name" value="DNA-binding pseudobarrel domain"/>
    <property type="match status" value="1"/>
</dbReference>
<feature type="region of interest" description="Disordered" evidence="6">
    <location>
        <begin position="117"/>
        <end position="293"/>
    </location>
</feature>
<feature type="domain" description="TF-B3" evidence="7">
    <location>
        <begin position="9"/>
        <end position="104"/>
    </location>
</feature>
<evidence type="ECO:0000256" key="4">
    <source>
        <dbReference type="ARBA" id="ARBA00023163"/>
    </source>
</evidence>
<keyword evidence="4" id="KW-0804">Transcription</keyword>
<evidence type="ECO:0000256" key="6">
    <source>
        <dbReference type="SAM" id="MobiDB-lite"/>
    </source>
</evidence>
<evidence type="ECO:0000259" key="7">
    <source>
        <dbReference type="PROSITE" id="PS50863"/>
    </source>
</evidence>
<dbReference type="AlphaFoldDB" id="A0A565C0B6"/>
<dbReference type="InterPro" id="IPR003340">
    <property type="entry name" value="B3_DNA-bd"/>
</dbReference>
<dbReference type="PANTHER" id="PTHR31920">
    <property type="entry name" value="B3 DOMAIN-CONTAINING"/>
    <property type="match status" value="1"/>
</dbReference>
<dbReference type="OrthoDB" id="1666376at2759"/>
<dbReference type="InterPro" id="IPR015300">
    <property type="entry name" value="DNA-bd_pseudobarrel_sf"/>
</dbReference>
<evidence type="ECO:0000313" key="9">
    <source>
        <dbReference type="Proteomes" id="UP000489600"/>
    </source>
</evidence>
<dbReference type="PANTHER" id="PTHR31920:SF54">
    <property type="entry name" value="B3 DOMAIN-CONTAINING PROTEIN REM21"/>
    <property type="match status" value="1"/>
</dbReference>
<evidence type="ECO:0000313" key="8">
    <source>
        <dbReference type="EMBL" id="VVB07046.1"/>
    </source>
</evidence>
<sequence>MADDDDIPPRFFKVFISHFSSDSLLIPISYYNEFPCLLPKTAILRGSGGCIWNVAIEIKEKPEEVYFGRGWAKFVQDNSLKDGDFLTFVYNGHNVYEVSIYACDGCKEIRAVTEVEDGEEEDTIWSLSSKDTDSESDMANAIPRSKNKGKSKEENVEDSDDNEDSVHSLDSEEGTDTDSEFMVNTNPKSTKKGKLKVEVAEDSDDEEDSVCSEFKMANAMSRTKKKGKKKVETSDEEDSDSDYIEAFSNMDVEDNSNSDSSYLPDSEDTTANVKPKKKGKSKVKEDVDANSDSSCSVEPGKKCKKVKAKIKNPEAYLDNPANVYFETGVKNRIYELLVHAQLVKDYCLKFQDYVCYIDPIGEFKAKTAKWKDQRVCIKKWMCICERNKLKKKDRILCELLRKKNLVYAIKLHIVREKDL</sequence>
<feature type="compositionally biased region" description="Acidic residues" evidence="6">
    <location>
        <begin position="200"/>
        <end position="210"/>
    </location>
</feature>
<accession>A0A565C0B6</accession>
<dbReference type="EMBL" id="CABITT030000006">
    <property type="protein sequence ID" value="VVB07046.1"/>
    <property type="molecule type" value="Genomic_DNA"/>
</dbReference>
<comment type="caution">
    <text evidence="8">The sequence shown here is derived from an EMBL/GenBank/DDBJ whole genome shotgun (WGS) entry which is preliminary data.</text>
</comment>
<dbReference type="PROSITE" id="PS50863">
    <property type="entry name" value="B3"/>
    <property type="match status" value="1"/>
</dbReference>
<evidence type="ECO:0000256" key="5">
    <source>
        <dbReference type="ARBA" id="ARBA00023242"/>
    </source>
</evidence>
<name>A0A565C0B6_9BRAS</name>
<dbReference type="CDD" id="cd10017">
    <property type="entry name" value="B3_DNA"/>
    <property type="match status" value="1"/>
</dbReference>
<gene>
    <name evidence="8" type="ORF">ANE_LOCUS17490</name>
</gene>
<proteinExistence type="predicted"/>
<organism evidence="8 9">
    <name type="scientific">Arabis nemorensis</name>
    <dbReference type="NCBI Taxonomy" id="586526"/>
    <lineage>
        <taxon>Eukaryota</taxon>
        <taxon>Viridiplantae</taxon>
        <taxon>Streptophyta</taxon>
        <taxon>Embryophyta</taxon>
        <taxon>Tracheophyta</taxon>
        <taxon>Spermatophyta</taxon>
        <taxon>Magnoliopsida</taxon>
        <taxon>eudicotyledons</taxon>
        <taxon>Gunneridae</taxon>
        <taxon>Pentapetalae</taxon>
        <taxon>rosids</taxon>
        <taxon>malvids</taxon>
        <taxon>Brassicales</taxon>
        <taxon>Brassicaceae</taxon>
        <taxon>Arabideae</taxon>
        <taxon>Arabis</taxon>
    </lineage>
</organism>
<keyword evidence="9" id="KW-1185">Reference proteome</keyword>
<reference evidence="8" key="1">
    <citation type="submission" date="2019-07" db="EMBL/GenBank/DDBJ databases">
        <authorList>
            <person name="Dittberner H."/>
        </authorList>
    </citation>
    <scope>NUCLEOTIDE SEQUENCE [LARGE SCALE GENOMIC DNA]</scope>
</reference>
<evidence type="ECO:0000256" key="3">
    <source>
        <dbReference type="ARBA" id="ARBA00023125"/>
    </source>
</evidence>
<dbReference type="Gene3D" id="2.40.330.10">
    <property type="entry name" value="DNA-binding pseudobarrel domain"/>
    <property type="match status" value="1"/>
</dbReference>
<feature type="compositionally biased region" description="Acidic residues" evidence="6">
    <location>
        <begin position="234"/>
        <end position="243"/>
    </location>
</feature>
<protein>
    <recommendedName>
        <fullName evidence="7">TF-B3 domain-containing protein</fullName>
    </recommendedName>
</protein>
<dbReference type="Proteomes" id="UP000489600">
    <property type="component" value="Unassembled WGS sequence"/>
</dbReference>
<evidence type="ECO:0000256" key="1">
    <source>
        <dbReference type="ARBA" id="ARBA00004123"/>
    </source>
</evidence>
<keyword evidence="2" id="KW-0805">Transcription regulation</keyword>
<dbReference type="GO" id="GO:0003677">
    <property type="term" value="F:DNA binding"/>
    <property type="evidence" value="ECO:0007669"/>
    <property type="project" value="UniProtKB-KW"/>
</dbReference>
<dbReference type="SMART" id="SM01019">
    <property type="entry name" value="B3"/>
    <property type="match status" value="1"/>
</dbReference>
<dbReference type="Pfam" id="PF02362">
    <property type="entry name" value="B3"/>
    <property type="match status" value="1"/>
</dbReference>
<keyword evidence="3" id="KW-0238">DNA-binding</keyword>
<dbReference type="GO" id="GO:0005634">
    <property type="term" value="C:nucleus"/>
    <property type="evidence" value="ECO:0007669"/>
    <property type="project" value="UniProtKB-SubCell"/>
</dbReference>
<comment type="subcellular location">
    <subcellularLocation>
        <location evidence="1">Nucleus</location>
    </subcellularLocation>
</comment>
<evidence type="ECO:0000256" key="2">
    <source>
        <dbReference type="ARBA" id="ARBA00023015"/>
    </source>
</evidence>